<accession>A0ABS2LHL2</accession>
<keyword evidence="5 6" id="KW-0472">Membrane</keyword>
<comment type="caution">
    <text evidence="7">The sequence shown here is derived from an EMBL/GenBank/DDBJ whole genome shotgun (WGS) entry which is preliminary data.</text>
</comment>
<keyword evidence="8" id="KW-1185">Reference proteome</keyword>
<organism evidence="7 8">
    <name type="scientific">Oerskovia jenensis</name>
    <dbReference type="NCBI Taxonomy" id="162169"/>
    <lineage>
        <taxon>Bacteria</taxon>
        <taxon>Bacillati</taxon>
        <taxon>Actinomycetota</taxon>
        <taxon>Actinomycetes</taxon>
        <taxon>Micrococcales</taxon>
        <taxon>Cellulomonadaceae</taxon>
        <taxon>Oerskovia</taxon>
    </lineage>
</organism>
<feature type="transmembrane region" description="Helical" evidence="6">
    <location>
        <begin position="275"/>
        <end position="298"/>
    </location>
</feature>
<evidence type="ECO:0000256" key="6">
    <source>
        <dbReference type="SAM" id="Phobius"/>
    </source>
</evidence>
<dbReference type="InterPro" id="IPR045861">
    <property type="entry name" value="CorA_cytoplasmic_dom"/>
</dbReference>
<dbReference type="RefSeq" id="WP_205307755.1">
    <property type="nucleotide sequence ID" value="NZ_BAAAVF010000013.1"/>
</dbReference>
<evidence type="ECO:0000313" key="7">
    <source>
        <dbReference type="EMBL" id="MBM7479904.1"/>
    </source>
</evidence>
<dbReference type="Proteomes" id="UP000698059">
    <property type="component" value="Unassembled WGS sequence"/>
</dbReference>
<dbReference type="EMBL" id="JAFBBO010000001">
    <property type="protein sequence ID" value="MBM7479904.1"/>
    <property type="molecule type" value="Genomic_DNA"/>
</dbReference>
<dbReference type="SUPFAM" id="SSF144083">
    <property type="entry name" value="Magnesium transport protein CorA, transmembrane region"/>
    <property type="match status" value="1"/>
</dbReference>
<evidence type="ECO:0000256" key="2">
    <source>
        <dbReference type="ARBA" id="ARBA00009765"/>
    </source>
</evidence>
<protein>
    <submittedName>
        <fullName evidence="7">Magnesium transporter</fullName>
    </submittedName>
</protein>
<gene>
    <name evidence="7" type="ORF">JOD49_002824</name>
</gene>
<evidence type="ECO:0000256" key="5">
    <source>
        <dbReference type="ARBA" id="ARBA00023136"/>
    </source>
</evidence>
<evidence type="ECO:0000313" key="8">
    <source>
        <dbReference type="Proteomes" id="UP000698059"/>
    </source>
</evidence>
<dbReference type="InterPro" id="IPR045863">
    <property type="entry name" value="CorA_TM1_TM2"/>
</dbReference>
<dbReference type="SUPFAM" id="SSF143865">
    <property type="entry name" value="CorA soluble domain-like"/>
    <property type="match status" value="1"/>
</dbReference>
<dbReference type="PANTHER" id="PTHR47685">
    <property type="entry name" value="MAGNESIUM TRANSPORT PROTEIN CORA"/>
    <property type="match status" value="1"/>
</dbReference>
<evidence type="ECO:0000256" key="3">
    <source>
        <dbReference type="ARBA" id="ARBA00022692"/>
    </source>
</evidence>
<evidence type="ECO:0000256" key="4">
    <source>
        <dbReference type="ARBA" id="ARBA00022989"/>
    </source>
</evidence>
<dbReference type="Gene3D" id="1.20.58.340">
    <property type="entry name" value="Magnesium transport protein CorA, transmembrane region"/>
    <property type="match status" value="1"/>
</dbReference>
<sequence length="337" mass="37650">MTAATPVVPVATRGATTAYGHRSSVPVGAAPPPAPRFDPQALRARWLQVDSEDPAALAHARDTGVDFSPASGRVWETDEHVYLPVVATYRRGDRVEREILMFALSPGRVVTLQPSRHYPIFDKAIARMRRTPRLVQTSYGVMYALLYALNEAAERVILHASDLLEDMSDQIEEATLGYDRRGREIGVTDMQGTISRMNRAEEIVSSTQESQLSLARAARHLRSEIADTDPVLAGLVETLIADVDGVKEHASFEHDKVRYLQQAIMTSLDVKQNQIVKVFTIITAVFLPPTLITSFYGMNFTRMPELEWELGFPWVVLVTLVAAVIPLVYIKRRGWLR</sequence>
<dbReference type="InterPro" id="IPR002523">
    <property type="entry name" value="MgTranspt_CorA/ZnTranspt_ZntB"/>
</dbReference>
<keyword evidence="4 6" id="KW-1133">Transmembrane helix</keyword>
<dbReference type="PANTHER" id="PTHR47685:SF1">
    <property type="entry name" value="MAGNESIUM TRANSPORT PROTEIN CORA"/>
    <property type="match status" value="1"/>
</dbReference>
<proteinExistence type="inferred from homology"/>
<comment type="similarity">
    <text evidence="2">Belongs to the CorA metal ion transporter (MIT) (TC 1.A.35) family.</text>
</comment>
<name>A0ABS2LHL2_9CELL</name>
<evidence type="ECO:0000256" key="1">
    <source>
        <dbReference type="ARBA" id="ARBA00004141"/>
    </source>
</evidence>
<keyword evidence="3 6" id="KW-0812">Transmembrane</keyword>
<comment type="subcellular location">
    <subcellularLocation>
        <location evidence="1">Membrane</location>
        <topology evidence="1">Multi-pass membrane protein</topology>
    </subcellularLocation>
</comment>
<feature type="transmembrane region" description="Helical" evidence="6">
    <location>
        <begin position="310"/>
        <end position="330"/>
    </location>
</feature>
<dbReference type="InterPro" id="IPR050829">
    <property type="entry name" value="CorA_MIT"/>
</dbReference>
<dbReference type="Pfam" id="PF01544">
    <property type="entry name" value="CorA"/>
    <property type="match status" value="1"/>
</dbReference>
<reference evidence="7 8" key="1">
    <citation type="submission" date="2021-01" db="EMBL/GenBank/DDBJ databases">
        <title>Sequencing the genomes of 1000 actinobacteria strains.</title>
        <authorList>
            <person name="Klenk H.-P."/>
        </authorList>
    </citation>
    <scope>NUCLEOTIDE SEQUENCE [LARGE SCALE GENOMIC DNA]</scope>
    <source>
        <strain evidence="7 8">DSM 46000</strain>
    </source>
</reference>